<feature type="region of interest" description="Disordered" evidence="7">
    <location>
        <begin position="1"/>
        <end position="23"/>
    </location>
</feature>
<organism evidence="8 9">
    <name type="scientific">Catellatospora coxensis</name>
    <dbReference type="NCBI Taxonomy" id="310354"/>
    <lineage>
        <taxon>Bacteria</taxon>
        <taxon>Bacillati</taxon>
        <taxon>Actinomycetota</taxon>
        <taxon>Actinomycetes</taxon>
        <taxon>Micromonosporales</taxon>
        <taxon>Micromonosporaceae</taxon>
        <taxon>Catellatospora</taxon>
    </lineage>
</organism>
<dbReference type="AlphaFoldDB" id="A0A8J3KK56"/>
<dbReference type="CDD" id="cd01127">
    <property type="entry name" value="TrwB_TraG_TraD_VirD4"/>
    <property type="match status" value="1"/>
</dbReference>
<keyword evidence="4" id="KW-0812">Transmembrane</keyword>
<name>A0A8J3KK56_9ACTN</name>
<keyword evidence="5" id="KW-1133">Transmembrane helix</keyword>
<keyword evidence="3" id="KW-1003">Cell membrane</keyword>
<evidence type="ECO:0000256" key="4">
    <source>
        <dbReference type="ARBA" id="ARBA00022692"/>
    </source>
</evidence>
<dbReference type="PANTHER" id="PTHR37937:SF1">
    <property type="entry name" value="CONJUGATIVE TRANSFER: DNA TRANSPORT"/>
    <property type="match status" value="1"/>
</dbReference>
<proteinExistence type="inferred from homology"/>
<protein>
    <recommendedName>
        <fullName evidence="10">Type IV secretory system conjugative DNA transfer VirD4/TraG family protein</fullName>
    </recommendedName>
</protein>
<evidence type="ECO:0000313" key="9">
    <source>
        <dbReference type="Proteomes" id="UP000630887"/>
    </source>
</evidence>
<evidence type="ECO:0000313" key="8">
    <source>
        <dbReference type="EMBL" id="GIG04497.1"/>
    </source>
</evidence>
<dbReference type="SUPFAM" id="SSF52540">
    <property type="entry name" value="P-loop containing nucleoside triphosphate hydrolases"/>
    <property type="match status" value="1"/>
</dbReference>
<comment type="similarity">
    <text evidence="2">Belongs to the VirD4/TraG family.</text>
</comment>
<dbReference type="EMBL" id="BONI01000007">
    <property type="protein sequence ID" value="GIG04497.1"/>
    <property type="molecule type" value="Genomic_DNA"/>
</dbReference>
<dbReference type="PANTHER" id="PTHR37937">
    <property type="entry name" value="CONJUGATIVE TRANSFER: DNA TRANSPORT"/>
    <property type="match status" value="1"/>
</dbReference>
<sequence length="448" mass="49008">MAADEFATVRTPRGAAEQDRPAADASRFRVAMGQTGDSVFRCEQFRPLIVFGPQRSGKTTGIVVPAVLEWAGPCLTTSVRLDVIEQTIAHRSTLGRTFIFDPGGLIGSASEALAPHSVGWSPLDNVNTFGDAVRRAYGLTEGAETGGMTNAAFWNVQARSLLAPLLFAAANSQGTMGDVLSWLALTAGDLIDEIRGRCPEPILDANSADPTDWGRCLRQIIGFEGMYMETFSIVEATALNALAVFSFPEVERRCRAGGLQLDTFFDGGAHTLYMCAPPQDQQNFLPLFTALVREVLTLAYQRAQNATDEHAPLMLCLDEAGNIARLDNLDTIATTAAGSRIQLVSVFHDMSQLQACYGQDRSRLIVNNHSGKLFLPGNSDPLTNEFLMSLLRDSDVRLLPHKGWNFSDLRRLDDDQLLCVYGKLPPIILRPRRSWEPDSYLARLSNVA</sequence>
<evidence type="ECO:0000256" key="1">
    <source>
        <dbReference type="ARBA" id="ARBA00004651"/>
    </source>
</evidence>
<keyword evidence="9" id="KW-1185">Reference proteome</keyword>
<dbReference type="InterPro" id="IPR027417">
    <property type="entry name" value="P-loop_NTPase"/>
</dbReference>
<dbReference type="InterPro" id="IPR003688">
    <property type="entry name" value="TraG/VirD4"/>
</dbReference>
<evidence type="ECO:0008006" key="10">
    <source>
        <dbReference type="Google" id="ProtNLM"/>
    </source>
</evidence>
<dbReference type="GO" id="GO:0005886">
    <property type="term" value="C:plasma membrane"/>
    <property type="evidence" value="ECO:0007669"/>
    <property type="project" value="UniProtKB-SubCell"/>
</dbReference>
<dbReference type="Proteomes" id="UP000630887">
    <property type="component" value="Unassembled WGS sequence"/>
</dbReference>
<dbReference type="RefSeq" id="WP_203689368.1">
    <property type="nucleotide sequence ID" value="NZ_BAAALC010000006.1"/>
</dbReference>
<comment type="caution">
    <text evidence="8">The sequence shown here is derived from an EMBL/GenBank/DDBJ whole genome shotgun (WGS) entry which is preliminary data.</text>
</comment>
<dbReference type="InterPro" id="IPR051539">
    <property type="entry name" value="T4SS-coupling_protein"/>
</dbReference>
<keyword evidence="6" id="KW-0472">Membrane</keyword>
<evidence type="ECO:0000256" key="7">
    <source>
        <dbReference type="SAM" id="MobiDB-lite"/>
    </source>
</evidence>
<evidence type="ECO:0000256" key="2">
    <source>
        <dbReference type="ARBA" id="ARBA00008806"/>
    </source>
</evidence>
<evidence type="ECO:0000256" key="5">
    <source>
        <dbReference type="ARBA" id="ARBA00022989"/>
    </source>
</evidence>
<gene>
    <name evidence="8" type="ORF">Cco03nite_11970</name>
</gene>
<evidence type="ECO:0000256" key="6">
    <source>
        <dbReference type="ARBA" id="ARBA00023136"/>
    </source>
</evidence>
<accession>A0A8J3KK56</accession>
<dbReference type="Pfam" id="PF02534">
    <property type="entry name" value="T4SS-DNA_transf"/>
    <property type="match status" value="1"/>
</dbReference>
<evidence type="ECO:0000256" key="3">
    <source>
        <dbReference type="ARBA" id="ARBA00022475"/>
    </source>
</evidence>
<comment type="subcellular location">
    <subcellularLocation>
        <location evidence="1">Cell membrane</location>
        <topology evidence="1">Multi-pass membrane protein</topology>
    </subcellularLocation>
</comment>
<reference evidence="8 9" key="1">
    <citation type="submission" date="2021-01" db="EMBL/GenBank/DDBJ databases">
        <title>Whole genome shotgun sequence of Catellatospora coxensis NBRC 107359.</title>
        <authorList>
            <person name="Komaki H."/>
            <person name="Tamura T."/>
        </authorList>
    </citation>
    <scope>NUCLEOTIDE SEQUENCE [LARGE SCALE GENOMIC DNA]</scope>
    <source>
        <strain evidence="8 9">NBRC 107359</strain>
    </source>
</reference>
<dbReference type="Gene3D" id="3.40.50.300">
    <property type="entry name" value="P-loop containing nucleotide triphosphate hydrolases"/>
    <property type="match status" value="1"/>
</dbReference>